<keyword evidence="2" id="KW-0732">Signal</keyword>
<feature type="chain" id="PRO_5039281968" evidence="2">
    <location>
        <begin position="28"/>
        <end position="401"/>
    </location>
</feature>
<feature type="signal peptide" evidence="2">
    <location>
        <begin position="1"/>
        <end position="27"/>
    </location>
</feature>
<dbReference type="EMBL" id="SJKB01000009">
    <property type="protein sequence ID" value="TCC58151.1"/>
    <property type="molecule type" value="Genomic_DNA"/>
</dbReference>
<evidence type="ECO:0000256" key="2">
    <source>
        <dbReference type="SAM" id="SignalP"/>
    </source>
</evidence>
<proteinExistence type="predicted"/>
<comment type="caution">
    <text evidence="3">The sequence shown here is derived from an EMBL/GenBank/DDBJ whole genome shotgun (WGS) entry which is preliminary data.</text>
</comment>
<evidence type="ECO:0000313" key="3">
    <source>
        <dbReference type="EMBL" id="TCC58151.1"/>
    </source>
</evidence>
<protein>
    <submittedName>
        <fullName evidence="3">Uncharacterized protein</fullName>
    </submittedName>
</protein>
<evidence type="ECO:0000313" key="4">
    <source>
        <dbReference type="Proteomes" id="UP000291144"/>
    </source>
</evidence>
<sequence length="401" mass="40530">MPNKNGRLVALVASIAVAAVAIGAALAYRQGPQAAQADAAPLSGSPSPASLTPTPTATPTPISSATPSTTPVVSPKPPSSAPVTSSGPTTITLNVAKLPKGRAPQMPYLIDRTVLGGAGYDAKIPGSGGVVGIGRLDSAVLAVVLADDGTELVKLGPGDEVRHTPNVSSLVTAPDQSMAAYAAASISSLGRATKGGTLYAENFGSVKSLKLPDAWNLQVLSYVGGKVYYRAGAAESGGWKLYTWAPGTATPDLVTTVTSPTAVSDDGKLAASAQLINDGGSCSSVVEVASGKQLFRTCENMISDFTPDGSVAVGEPDYGDGYCSLKQTALDARTGKVIREWKGCFHRTVAEDDQHFLLVAVASGGGGDPGTKSAIIRCAINTGSCELATSISTDKALALGR</sequence>
<feature type="compositionally biased region" description="Low complexity" evidence="1">
    <location>
        <begin position="38"/>
        <end position="73"/>
    </location>
</feature>
<keyword evidence="4" id="KW-1185">Reference proteome</keyword>
<feature type="region of interest" description="Disordered" evidence="1">
    <location>
        <begin position="38"/>
        <end position="89"/>
    </location>
</feature>
<organism evidence="3 4">
    <name type="scientific">Kribbella pittospori</name>
    <dbReference type="NCBI Taxonomy" id="722689"/>
    <lineage>
        <taxon>Bacteria</taxon>
        <taxon>Bacillati</taxon>
        <taxon>Actinomycetota</taxon>
        <taxon>Actinomycetes</taxon>
        <taxon>Propionibacteriales</taxon>
        <taxon>Kribbellaceae</taxon>
        <taxon>Kribbella</taxon>
    </lineage>
</organism>
<reference evidence="3 4" key="1">
    <citation type="submission" date="2019-02" db="EMBL/GenBank/DDBJ databases">
        <title>Kribbella capetownensis sp. nov. and Kribbella speibonae sp. nov., isolated from soil.</title>
        <authorList>
            <person name="Curtis S.M."/>
            <person name="Norton I."/>
            <person name="Everest G.J."/>
            <person name="Meyers P.R."/>
        </authorList>
    </citation>
    <scope>NUCLEOTIDE SEQUENCE [LARGE SCALE GENOMIC DNA]</scope>
    <source>
        <strain evidence="3 4">NRRL B-24813</strain>
    </source>
</reference>
<dbReference type="OrthoDB" id="3814002at2"/>
<dbReference type="InterPro" id="IPR011044">
    <property type="entry name" value="Quino_amine_DH_bsu"/>
</dbReference>
<dbReference type="SUPFAM" id="SSF50969">
    <property type="entry name" value="YVTN repeat-like/Quinoprotein amine dehydrogenase"/>
    <property type="match status" value="1"/>
</dbReference>
<name>A0A4R0KCW5_9ACTN</name>
<dbReference type="AlphaFoldDB" id="A0A4R0KCW5"/>
<evidence type="ECO:0000256" key="1">
    <source>
        <dbReference type="SAM" id="MobiDB-lite"/>
    </source>
</evidence>
<accession>A0A4R0KCW5</accession>
<dbReference type="RefSeq" id="WP_131361542.1">
    <property type="nucleotide sequence ID" value="NZ_SJKB01000009.1"/>
</dbReference>
<gene>
    <name evidence="3" type="ORF">E0H73_27915</name>
</gene>
<dbReference type="Proteomes" id="UP000291144">
    <property type="component" value="Unassembled WGS sequence"/>
</dbReference>